<evidence type="ECO:0000313" key="1">
    <source>
        <dbReference type="EMBL" id="KAH0906454.1"/>
    </source>
</evidence>
<accession>A0ABQ8BNQ7</accession>
<reference evidence="1 2" key="1">
    <citation type="submission" date="2021-05" db="EMBL/GenBank/DDBJ databases">
        <title>Genome Assembly of Synthetic Allotetraploid Brassica napus Reveals Homoeologous Exchanges between Subgenomes.</title>
        <authorList>
            <person name="Davis J.T."/>
        </authorList>
    </citation>
    <scope>NUCLEOTIDE SEQUENCE [LARGE SCALE GENOMIC DNA]</scope>
    <source>
        <strain evidence="2">cv. Da-Ae</strain>
        <tissue evidence="1">Seedling</tissue>
    </source>
</reference>
<gene>
    <name evidence="1" type="ORF">HID58_038281</name>
</gene>
<comment type="caution">
    <text evidence="1">The sequence shown here is derived from an EMBL/GenBank/DDBJ whole genome shotgun (WGS) entry which is preliminary data.</text>
</comment>
<dbReference type="EMBL" id="JAGKQM010000010">
    <property type="protein sequence ID" value="KAH0906454.1"/>
    <property type="molecule type" value="Genomic_DNA"/>
</dbReference>
<proteinExistence type="predicted"/>
<dbReference type="Proteomes" id="UP000824890">
    <property type="component" value="Unassembled WGS sequence"/>
</dbReference>
<sequence length="74" mass="8439">MERFPFQLFKDFETNCGFRDDLYALTSLHVTYFASKISDVVQLINGHSITDRSVLHGVGVATTQRVLVHLQPKE</sequence>
<organism evidence="1 2">
    <name type="scientific">Brassica napus</name>
    <name type="common">Rape</name>
    <dbReference type="NCBI Taxonomy" id="3708"/>
    <lineage>
        <taxon>Eukaryota</taxon>
        <taxon>Viridiplantae</taxon>
        <taxon>Streptophyta</taxon>
        <taxon>Embryophyta</taxon>
        <taxon>Tracheophyta</taxon>
        <taxon>Spermatophyta</taxon>
        <taxon>Magnoliopsida</taxon>
        <taxon>eudicotyledons</taxon>
        <taxon>Gunneridae</taxon>
        <taxon>Pentapetalae</taxon>
        <taxon>rosids</taxon>
        <taxon>malvids</taxon>
        <taxon>Brassicales</taxon>
        <taxon>Brassicaceae</taxon>
        <taxon>Brassiceae</taxon>
        <taxon>Brassica</taxon>
    </lineage>
</organism>
<protein>
    <submittedName>
        <fullName evidence="1">Uncharacterized protein</fullName>
    </submittedName>
</protein>
<keyword evidence="2" id="KW-1185">Reference proteome</keyword>
<name>A0ABQ8BNQ7_BRANA</name>
<evidence type="ECO:0000313" key="2">
    <source>
        <dbReference type="Proteomes" id="UP000824890"/>
    </source>
</evidence>